<gene>
    <name evidence="11" type="ORF">OMP38_17220</name>
</gene>
<dbReference type="SMART" id="SM00448">
    <property type="entry name" value="REC"/>
    <property type="match status" value="1"/>
</dbReference>
<dbReference type="Gene3D" id="3.40.50.2300">
    <property type="match status" value="1"/>
</dbReference>
<dbReference type="InterPro" id="IPR018060">
    <property type="entry name" value="HTH_AraC"/>
</dbReference>
<dbReference type="PANTHER" id="PTHR42713">
    <property type="entry name" value="HISTIDINE KINASE-RELATED"/>
    <property type="match status" value="1"/>
</dbReference>
<feature type="domain" description="HTH araC/xylS-type" evidence="9">
    <location>
        <begin position="437"/>
        <end position="535"/>
    </location>
</feature>
<dbReference type="Pfam" id="PF00072">
    <property type="entry name" value="Response_reg"/>
    <property type="match status" value="1"/>
</dbReference>
<comment type="subcellular location">
    <subcellularLocation>
        <location evidence="1">Cytoplasm</location>
    </subcellularLocation>
</comment>
<dbReference type="EMBL" id="JAPDHZ010000003">
    <property type="protein sequence ID" value="MDG0792420.1"/>
    <property type="molecule type" value="Genomic_DNA"/>
</dbReference>
<keyword evidence="12" id="KW-1185">Reference proteome</keyword>
<comment type="caution">
    <text evidence="11">The sequence shown here is derived from an EMBL/GenBank/DDBJ whole genome shotgun (WGS) entry which is preliminary data.</text>
</comment>
<evidence type="ECO:0000256" key="3">
    <source>
        <dbReference type="ARBA" id="ARBA00022553"/>
    </source>
</evidence>
<dbReference type="SMART" id="SM00342">
    <property type="entry name" value="HTH_ARAC"/>
    <property type="match status" value="1"/>
</dbReference>
<dbReference type="SUPFAM" id="SSF52172">
    <property type="entry name" value="CheY-like"/>
    <property type="match status" value="1"/>
</dbReference>
<dbReference type="SUPFAM" id="SSF46689">
    <property type="entry name" value="Homeodomain-like"/>
    <property type="match status" value="2"/>
</dbReference>
<dbReference type="AlphaFoldDB" id="A0A9X4KMS4"/>
<keyword evidence="2" id="KW-0963">Cytoplasm</keyword>
<accession>A0A9X4KMS4</accession>
<name>A0A9X4KMS4_9BACL</name>
<dbReference type="Proteomes" id="UP001153387">
    <property type="component" value="Unassembled WGS sequence"/>
</dbReference>
<dbReference type="GO" id="GO:0005737">
    <property type="term" value="C:cytoplasm"/>
    <property type="evidence" value="ECO:0007669"/>
    <property type="project" value="UniProtKB-SubCell"/>
</dbReference>
<evidence type="ECO:0000256" key="6">
    <source>
        <dbReference type="ARBA" id="ARBA00023125"/>
    </source>
</evidence>
<feature type="modified residue" description="4-aspartylphosphate" evidence="8">
    <location>
        <position position="55"/>
    </location>
</feature>
<dbReference type="GO" id="GO:0000160">
    <property type="term" value="P:phosphorelay signal transduction system"/>
    <property type="evidence" value="ECO:0007669"/>
    <property type="project" value="UniProtKB-KW"/>
</dbReference>
<dbReference type="RefSeq" id="WP_277566220.1">
    <property type="nucleotide sequence ID" value="NZ_JAPDHZ010000003.1"/>
</dbReference>
<keyword evidence="4" id="KW-0902">Two-component regulatory system</keyword>
<organism evidence="11 12">
    <name type="scientific">Cohnella ginsengisoli</name>
    <dbReference type="NCBI Taxonomy" id="425004"/>
    <lineage>
        <taxon>Bacteria</taxon>
        <taxon>Bacillati</taxon>
        <taxon>Bacillota</taxon>
        <taxon>Bacilli</taxon>
        <taxon>Bacillales</taxon>
        <taxon>Paenibacillaceae</taxon>
        <taxon>Cohnella</taxon>
    </lineage>
</organism>
<dbReference type="InterPro" id="IPR051552">
    <property type="entry name" value="HptR"/>
</dbReference>
<dbReference type="PANTHER" id="PTHR42713:SF3">
    <property type="entry name" value="TRANSCRIPTIONAL REGULATORY PROTEIN HPTR"/>
    <property type="match status" value="1"/>
</dbReference>
<proteinExistence type="predicted"/>
<dbReference type="Gene3D" id="1.10.10.60">
    <property type="entry name" value="Homeodomain-like"/>
    <property type="match status" value="2"/>
</dbReference>
<protein>
    <submittedName>
        <fullName evidence="11">Response regulator</fullName>
    </submittedName>
</protein>
<evidence type="ECO:0000313" key="11">
    <source>
        <dbReference type="EMBL" id="MDG0792420.1"/>
    </source>
</evidence>
<keyword evidence="7" id="KW-0804">Transcription</keyword>
<feature type="domain" description="Response regulatory" evidence="10">
    <location>
        <begin position="3"/>
        <end position="120"/>
    </location>
</feature>
<dbReference type="PROSITE" id="PS50110">
    <property type="entry name" value="RESPONSE_REGULATORY"/>
    <property type="match status" value="1"/>
</dbReference>
<evidence type="ECO:0000256" key="1">
    <source>
        <dbReference type="ARBA" id="ARBA00004496"/>
    </source>
</evidence>
<dbReference type="InterPro" id="IPR011006">
    <property type="entry name" value="CheY-like_superfamily"/>
</dbReference>
<keyword evidence="3 8" id="KW-0597">Phosphoprotein</keyword>
<reference evidence="11 12" key="1">
    <citation type="submission" date="2022-10" db="EMBL/GenBank/DDBJ databases">
        <title>Comparative genomic analysis of Cohnella hashimotonis sp. nov., isolated from the International Space Station.</title>
        <authorList>
            <person name="Simpson A."/>
            <person name="Venkateswaran K."/>
        </authorList>
    </citation>
    <scope>NUCLEOTIDE SEQUENCE [LARGE SCALE GENOMIC DNA]</scope>
    <source>
        <strain evidence="11 12">DSM 18997</strain>
    </source>
</reference>
<evidence type="ECO:0000256" key="5">
    <source>
        <dbReference type="ARBA" id="ARBA00023015"/>
    </source>
</evidence>
<dbReference type="GO" id="GO:0003700">
    <property type="term" value="F:DNA-binding transcription factor activity"/>
    <property type="evidence" value="ECO:0007669"/>
    <property type="project" value="InterPro"/>
</dbReference>
<dbReference type="GO" id="GO:0043565">
    <property type="term" value="F:sequence-specific DNA binding"/>
    <property type="evidence" value="ECO:0007669"/>
    <property type="project" value="InterPro"/>
</dbReference>
<evidence type="ECO:0000256" key="4">
    <source>
        <dbReference type="ARBA" id="ARBA00023012"/>
    </source>
</evidence>
<keyword evidence="6" id="KW-0238">DNA-binding</keyword>
<dbReference type="PROSITE" id="PS01124">
    <property type="entry name" value="HTH_ARAC_FAMILY_2"/>
    <property type="match status" value="1"/>
</dbReference>
<evidence type="ECO:0000259" key="9">
    <source>
        <dbReference type="PROSITE" id="PS01124"/>
    </source>
</evidence>
<dbReference type="Pfam" id="PF12833">
    <property type="entry name" value="HTH_18"/>
    <property type="match status" value="1"/>
</dbReference>
<evidence type="ECO:0000256" key="2">
    <source>
        <dbReference type="ARBA" id="ARBA00022490"/>
    </source>
</evidence>
<keyword evidence="5" id="KW-0805">Transcription regulation</keyword>
<evidence type="ECO:0000259" key="10">
    <source>
        <dbReference type="PROSITE" id="PS50110"/>
    </source>
</evidence>
<sequence>MLKLLMVDDEQWIRERFSERIPWSEAGFAFLGAASGAEEAIAMIERNAPHVLLTDITMPNMNGLELAAYVRKRWPRIRIVILTAYGEFEYARQAIELGVDNYLMKLAQTPEQIVEACRKIAESIEQEMDVDQKLAMRLELEREKDWLRKRQWTKRLLEVEGSVSPQPLPSEWFDDLQSASYVAGLTLGWRMPDSFEQGASFEEALVQFQRQLGEALERRLDSGLLGNESMVVALPLPNRRLCLIIGSKRPLTASKLKGVAMHALEALQSYAPAHAYIHVSAVRELAKQRPDEKLLVQLIREGLDGLAIYFYKPDTALIGTQTVSLRRLDPDAGREWMAAVVKALQRGNAEAFRDSAWRMAERTEPPIHPNDLLRLTKQLFQLALVQLPDAVLACVGEVDRLETWEEFGRWWTTTIDAVVEWMNQRHQPLTAVRKEIQLMCRYIREHYMEDVQVAELAKLVHMHPSYAGQMFKQEIGENLSDYVNRVRMEKASELLENTTMKIYEVSGAVGISDYRYFCKVFKGYTGFTPTQFKSRQG</sequence>
<dbReference type="CDD" id="cd17536">
    <property type="entry name" value="REC_YesN-like"/>
    <property type="match status" value="1"/>
</dbReference>
<dbReference type="InterPro" id="IPR009057">
    <property type="entry name" value="Homeodomain-like_sf"/>
</dbReference>
<dbReference type="InterPro" id="IPR001789">
    <property type="entry name" value="Sig_transdc_resp-reg_receiver"/>
</dbReference>
<evidence type="ECO:0000256" key="8">
    <source>
        <dbReference type="PROSITE-ProRule" id="PRU00169"/>
    </source>
</evidence>
<evidence type="ECO:0000256" key="7">
    <source>
        <dbReference type="ARBA" id="ARBA00023163"/>
    </source>
</evidence>
<evidence type="ECO:0000313" key="12">
    <source>
        <dbReference type="Proteomes" id="UP001153387"/>
    </source>
</evidence>